<feature type="region of interest" description="Disordered" evidence="1">
    <location>
        <begin position="164"/>
        <end position="217"/>
    </location>
</feature>
<feature type="compositionally biased region" description="Low complexity" evidence="1">
    <location>
        <begin position="281"/>
        <end position="296"/>
    </location>
</feature>
<evidence type="ECO:0000313" key="3">
    <source>
        <dbReference type="Proteomes" id="UP000606974"/>
    </source>
</evidence>
<organism evidence="2 3">
    <name type="scientific">Endocarpon pusillum</name>
    <dbReference type="NCBI Taxonomy" id="364733"/>
    <lineage>
        <taxon>Eukaryota</taxon>
        <taxon>Fungi</taxon>
        <taxon>Dikarya</taxon>
        <taxon>Ascomycota</taxon>
        <taxon>Pezizomycotina</taxon>
        <taxon>Eurotiomycetes</taxon>
        <taxon>Chaetothyriomycetidae</taxon>
        <taxon>Verrucariales</taxon>
        <taxon>Verrucariaceae</taxon>
        <taxon>Endocarpon</taxon>
    </lineage>
</organism>
<dbReference type="Proteomes" id="UP000606974">
    <property type="component" value="Unassembled WGS sequence"/>
</dbReference>
<reference evidence="2" key="1">
    <citation type="submission" date="2020-02" db="EMBL/GenBank/DDBJ databases">
        <authorList>
            <person name="Palmer J.M."/>
        </authorList>
    </citation>
    <scope>NUCLEOTIDE SEQUENCE</scope>
    <source>
        <strain evidence="2">EPUS1.4</strain>
        <tissue evidence="2">Thallus</tissue>
    </source>
</reference>
<dbReference type="OrthoDB" id="5410752at2759"/>
<feature type="region of interest" description="Disordered" evidence="1">
    <location>
        <begin position="119"/>
        <end position="138"/>
    </location>
</feature>
<name>A0A8H7AAH0_9EURO</name>
<comment type="caution">
    <text evidence="2">The sequence shown here is derived from an EMBL/GenBank/DDBJ whole genome shotgun (WGS) entry which is preliminary data.</text>
</comment>
<feature type="region of interest" description="Disordered" evidence="1">
    <location>
        <begin position="266"/>
        <end position="321"/>
    </location>
</feature>
<sequence length="321" mass="36582">MSPSRSLRWDERGGPQHARVHSHDDHFIRESDLKWENDVRRMCRSSNVSWEVTDKVIQAHREKQEKKMRLRRGDASAEEIIIPKDEREHPVHREREREPVIRRDGRDDRNTELVQEVRVEKPSRSGTTTVPGLPPPATGLEFINGPPIHREVITHHRHIDHGFELALKTEEDPEEDRTEDEHEGRDAHGDEEEINIEGTSRSSSPSPSPTPAPEPHIIKGPAIHQEVITHHRHIDLGDSKVDRMVQLLETILQTLRDEVTVTPLNKSAGEADTKAGKSVEELQAAEQTTKAQKALAPPARKKVPRRGENQIRARDHAKVLS</sequence>
<feature type="compositionally biased region" description="Basic and acidic residues" evidence="1">
    <location>
        <begin position="179"/>
        <end position="188"/>
    </location>
</feature>
<proteinExistence type="predicted"/>
<accession>A0A8H7AAH0</accession>
<evidence type="ECO:0000256" key="1">
    <source>
        <dbReference type="SAM" id="MobiDB-lite"/>
    </source>
</evidence>
<feature type="compositionally biased region" description="Basic and acidic residues" evidence="1">
    <location>
        <begin position="305"/>
        <end position="321"/>
    </location>
</feature>
<gene>
    <name evidence="2" type="ORF">GJ744_002223</name>
</gene>
<dbReference type="EMBL" id="JAACFV010000138">
    <property type="protein sequence ID" value="KAF7504419.1"/>
    <property type="molecule type" value="Genomic_DNA"/>
</dbReference>
<feature type="region of interest" description="Disordered" evidence="1">
    <location>
        <begin position="1"/>
        <end position="23"/>
    </location>
</feature>
<protein>
    <submittedName>
        <fullName evidence="2">Uncharacterized protein</fullName>
    </submittedName>
</protein>
<keyword evidence="3" id="KW-1185">Reference proteome</keyword>
<evidence type="ECO:0000313" key="2">
    <source>
        <dbReference type="EMBL" id="KAF7504419.1"/>
    </source>
</evidence>
<dbReference type="AlphaFoldDB" id="A0A8H7AAH0"/>
<feature type="compositionally biased region" description="Basic and acidic residues" evidence="1">
    <location>
        <begin position="269"/>
        <end position="280"/>
    </location>
</feature>